<dbReference type="InterPro" id="IPR003798">
    <property type="entry name" value="DNA_recombination_RmuC"/>
</dbReference>
<dbReference type="AlphaFoldDB" id="V8G5S7"/>
<keyword evidence="4" id="KW-0233">DNA recombination</keyword>
<accession>V8G5S7</accession>
<keyword evidence="8" id="KW-1185">Reference proteome</keyword>
<dbReference type="GO" id="GO:0006310">
    <property type="term" value="P:DNA recombination"/>
    <property type="evidence" value="ECO:0007669"/>
    <property type="project" value="UniProtKB-KW"/>
</dbReference>
<comment type="function">
    <text evidence="1">Involved in DNA recombination.</text>
</comment>
<dbReference type="PANTHER" id="PTHR30563">
    <property type="entry name" value="DNA RECOMBINATION PROTEIN RMUC"/>
    <property type="match status" value="1"/>
</dbReference>
<reference evidence="7 8" key="1">
    <citation type="submission" date="2013-11" db="EMBL/GenBank/DDBJ databases">
        <title>Genomic analysis of Pelistega sp. HM-7.</title>
        <authorList>
            <person name="Kumbhare S.V."/>
            <person name="Shetty S.A."/>
            <person name="Sharma O."/>
            <person name="Dhotre D.P."/>
        </authorList>
    </citation>
    <scope>NUCLEOTIDE SEQUENCE [LARGE SCALE GENOMIC DNA]</scope>
    <source>
        <strain evidence="7 8">HM-7</strain>
    </source>
</reference>
<sequence length="503" mass="57897">METIWLQAQGWLSQPESLLVALVFFIVLLFVLYWRVYSLSRIRTELEVLRVQRDDARLEADTTKAIVAEKEIALAELDQIKDDIEKRYERLQTTVEMQYQQLNKQEDELSDIREKNDLLTNANFSLEKEKLALKLEIEQKIASLQLLQTQFEEAKTQLSSEFQNLANRMMEEKSQRFIAQNQTNLQYLLQPFKEQLTHFEKRVNEVHAQSIQGQSVLKTQIDQVMNMGVQMSEDAQKLALALKGNKKVLGNWGETQLALVLERAGLQKNTHYLTQYSFKDEKGEKLIPDVIVLLPEEKQIIIDSKMSLNAYQQAVTEVNPEKVQEHLKQFLKDTKRHVDDLASKDYSALTDKQSLGFVFMFMPLESAYIEVLRQDEALFQYAYAKGVIMVSHTTLLPMLKTIANIWLVANSNQQAIALGDKARDVYQQTVIIAEHLQKLGQSLTSVSKTYNQLVTSFGGQQGLVNKVEKFKVLSTKTSKEMPDVELVPTDYSQEKLQIVPENR</sequence>
<keyword evidence="6" id="KW-1133">Transmembrane helix</keyword>
<dbReference type="PANTHER" id="PTHR30563:SF0">
    <property type="entry name" value="DNA RECOMBINATION PROTEIN RMUC"/>
    <property type="match status" value="1"/>
</dbReference>
<evidence type="ECO:0000256" key="5">
    <source>
        <dbReference type="SAM" id="Coils"/>
    </source>
</evidence>
<name>V8G5S7_9BURK</name>
<evidence type="ECO:0000313" key="7">
    <source>
        <dbReference type="EMBL" id="ETD71343.1"/>
    </source>
</evidence>
<evidence type="ECO:0000256" key="4">
    <source>
        <dbReference type="ARBA" id="ARBA00023172"/>
    </source>
</evidence>
<evidence type="ECO:0000256" key="2">
    <source>
        <dbReference type="ARBA" id="ARBA00009840"/>
    </source>
</evidence>
<organism evidence="7 8">
    <name type="scientific">Pelistega indica</name>
    <dbReference type="NCBI Taxonomy" id="1414851"/>
    <lineage>
        <taxon>Bacteria</taxon>
        <taxon>Pseudomonadati</taxon>
        <taxon>Pseudomonadota</taxon>
        <taxon>Betaproteobacteria</taxon>
        <taxon>Burkholderiales</taxon>
        <taxon>Alcaligenaceae</taxon>
        <taxon>Pelistega</taxon>
    </lineage>
</organism>
<evidence type="ECO:0000256" key="6">
    <source>
        <dbReference type="SAM" id="Phobius"/>
    </source>
</evidence>
<gene>
    <name evidence="7" type="ORF">V757_06655</name>
</gene>
<feature type="coiled-coil region" evidence="5">
    <location>
        <begin position="39"/>
        <end position="175"/>
    </location>
</feature>
<comment type="caution">
    <text evidence="7">The sequence shown here is derived from an EMBL/GenBank/DDBJ whole genome shotgun (WGS) entry which is preliminary data.</text>
</comment>
<keyword evidence="6" id="KW-0812">Transmembrane</keyword>
<comment type="similarity">
    <text evidence="2">Belongs to the RmuC family.</text>
</comment>
<evidence type="ECO:0000313" key="8">
    <source>
        <dbReference type="Proteomes" id="UP000018766"/>
    </source>
</evidence>
<dbReference type="OrthoDB" id="9765111at2"/>
<proteinExistence type="inferred from homology"/>
<dbReference type="PATRIC" id="fig|1414851.3.peg.1364"/>
<keyword evidence="3 5" id="KW-0175">Coiled coil</keyword>
<dbReference type="EMBL" id="AYSV01000083">
    <property type="protein sequence ID" value="ETD71343.1"/>
    <property type="molecule type" value="Genomic_DNA"/>
</dbReference>
<dbReference type="RefSeq" id="WP_023951003.1">
    <property type="nucleotide sequence ID" value="NZ_AYSV01000083.1"/>
</dbReference>
<feature type="transmembrane region" description="Helical" evidence="6">
    <location>
        <begin position="18"/>
        <end position="36"/>
    </location>
</feature>
<evidence type="ECO:0000256" key="1">
    <source>
        <dbReference type="ARBA" id="ARBA00003416"/>
    </source>
</evidence>
<dbReference type="Pfam" id="PF02646">
    <property type="entry name" value="RmuC"/>
    <property type="match status" value="1"/>
</dbReference>
<dbReference type="Proteomes" id="UP000018766">
    <property type="component" value="Unassembled WGS sequence"/>
</dbReference>
<evidence type="ECO:0000256" key="3">
    <source>
        <dbReference type="ARBA" id="ARBA00023054"/>
    </source>
</evidence>
<protein>
    <submittedName>
        <fullName evidence="7">DNA recombination protein RmuC</fullName>
    </submittedName>
</protein>
<keyword evidence="6" id="KW-0472">Membrane</keyword>